<reference evidence="2" key="1">
    <citation type="submission" date="2023-03" db="EMBL/GenBank/DDBJ databases">
        <title>Massive genome expansion in bonnet fungi (Mycena s.s.) driven by repeated elements and novel gene families across ecological guilds.</title>
        <authorList>
            <consortium name="Lawrence Berkeley National Laboratory"/>
            <person name="Harder C.B."/>
            <person name="Miyauchi S."/>
            <person name="Viragh M."/>
            <person name="Kuo A."/>
            <person name="Thoen E."/>
            <person name="Andreopoulos B."/>
            <person name="Lu D."/>
            <person name="Skrede I."/>
            <person name="Drula E."/>
            <person name="Henrissat B."/>
            <person name="Morin E."/>
            <person name="Kohler A."/>
            <person name="Barry K."/>
            <person name="LaButti K."/>
            <person name="Morin E."/>
            <person name="Salamov A."/>
            <person name="Lipzen A."/>
            <person name="Mereny Z."/>
            <person name="Hegedus B."/>
            <person name="Baldrian P."/>
            <person name="Stursova M."/>
            <person name="Weitz H."/>
            <person name="Taylor A."/>
            <person name="Grigoriev I.V."/>
            <person name="Nagy L.G."/>
            <person name="Martin F."/>
            <person name="Kauserud H."/>
        </authorList>
    </citation>
    <scope>NUCLEOTIDE SEQUENCE</scope>
    <source>
        <strain evidence="2">CBHHK067</strain>
    </source>
</reference>
<accession>A0AAD7DAH8</accession>
<feature type="signal peptide" evidence="1">
    <location>
        <begin position="1"/>
        <end position="22"/>
    </location>
</feature>
<evidence type="ECO:0000313" key="3">
    <source>
        <dbReference type="Proteomes" id="UP001221757"/>
    </source>
</evidence>
<dbReference type="Proteomes" id="UP001221757">
    <property type="component" value="Unassembled WGS sequence"/>
</dbReference>
<evidence type="ECO:0000313" key="2">
    <source>
        <dbReference type="EMBL" id="KAJ7686908.1"/>
    </source>
</evidence>
<keyword evidence="3" id="KW-1185">Reference proteome</keyword>
<keyword evidence="1" id="KW-0732">Signal</keyword>
<protein>
    <submittedName>
        <fullName evidence="2">Uncharacterized protein</fullName>
    </submittedName>
</protein>
<feature type="chain" id="PRO_5041981023" evidence="1">
    <location>
        <begin position="23"/>
        <end position="179"/>
    </location>
</feature>
<dbReference type="AlphaFoldDB" id="A0AAD7DAH8"/>
<sequence>MSIGGYCFNVASVFALIAKAIGLDSLFSIPIPGDANSEDYQACSILLLHYHSHSLLQDHIPDCPASFYGIGYIPVNHRHQVLNDGGKGTMSGRLEIFYRSLYISGDEAPNQCAHSSAQSRFNSCVEKGTLGLGLHSMNTPNSTPAMTSALRLPRDANTYVALISNQLIGRIHVSCNPLQ</sequence>
<gene>
    <name evidence="2" type="ORF">B0H17DRAFT_1136577</name>
</gene>
<evidence type="ECO:0000256" key="1">
    <source>
        <dbReference type="SAM" id="SignalP"/>
    </source>
</evidence>
<organism evidence="2 3">
    <name type="scientific">Mycena rosella</name>
    <name type="common">Pink bonnet</name>
    <name type="synonym">Agaricus rosellus</name>
    <dbReference type="NCBI Taxonomy" id="1033263"/>
    <lineage>
        <taxon>Eukaryota</taxon>
        <taxon>Fungi</taxon>
        <taxon>Dikarya</taxon>
        <taxon>Basidiomycota</taxon>
        <taxon>Agaricomycotina</taxon>
        <taxon>Agaricomycetes</taxon>
        <taxon>Agaricomycetidae</taxon>
        <taxon>Agaricales</taxon>
        <taxon>Marasmiineae</taxon>
        <taxon>Mycenaceae</taxon>
        <taxon>Mycena</taxon>
    </lineage>
</organism>
<proteinExistence type="predicted"/>
<comment type="caution">
    <text evidence="2">The sequence shown here is derived from an EMBL/GenBank/DDBJ whole genome shotgun (WGS) entry which is preliminary data.</text>
</comment>
<name>A0AAD7DAH8_MYCRO</name>
<dbReference type="EMBL" id="JARKIE010000092">
    <property type="protein sequence ID" value="KAJ7686908.1"/>
    <property type="molecule type" value="Genomic_DNA"/>
</dbReference>